<dbReference type="EMBL" id="JPKZ01001140">
    <property type="protein sequence ID" value="KHN83750.1"/>
    <property type="molecule type" value="Genomic_DNA"/>
</dbReference>
<feature type="non-terminal residue" evidence="1">
    <location>
        <position position="106"/>
    </location>
</feature>
<sequence>MFFGHLYCFVWPATQPFSCSSKITVFKMTGREFIGDCNAVVGLGIGCSCMALIRSEMAYITKCKPEQKSTFTSNANYELCGQSSSMVRKLFTVDNDKHLIAFACVG</sequence>
<protein>
    <submittedName>
        <fullName evidence="1">Uncharacterized protein</fullName>
    </submittedName>
</protein>
<organism evidence="1 2">
    <name type="scientific">Toxocara canis</name>
    <name type="common">Canine roundworm</name>
    <dbReference type="NCBI Taxonomy" id="6265"/>
    <lineage>
        <taxon>Eukaryota</taxon>
        <taxon>Metazoa</taxon>
        <taxon>Ecdysozoa</taxon>
        <taxon>Nematoda</taxon>
        <taxon>Chromadorea</taxon>
        <taxon>Rhabditida</taxon>
        <taxon>Spirurina</taxon>
        <taxon>Ascaridomorpha</taxon>
        <taxon>Ascaridoidea</taxon>
        <taxon>Toxocaridae</taxon>
        <taxon>Toxocara</taxon>
    </lineage>
</organism>
<dbReference type="AlphaFoldDB" id="A0A0B2VRZ8"/>
<proteinExistence type="predicted"/>
<dbReference type="Proteomes" id="UP000031036">
    <property type="component" value="Unassembled WGS sequence"/>
</dbReference>
<evidence type="ECO:0000313" key="2">
    <source>
        <dbReference type="Proteomes" id="UP000031036"/>
    </source>
</evidence>
<name>A0A0B2VRZ8_TOXCA</name>
<evidence type="ECO:0000313" key="1">
    <source>
        <dbReference type="EMBL" id="KHN83750.1"/>
    </source>
</evidence>
<keyword evidence="2" id="KW-1185">Reference proteome</keyword>
<gene>
    <name evidence="1" type="ORF">Tcan_00873</name>
</gene>
<comment type="caution">
    <text evidence="1">The sequence shown here is derived from an EMBL/GenBank/DDBJ whole genome shotgun (WGS) entry which is preliminary data.</text>
</comment>
<reference evidence="1 2" key="1">
    <citation type="submission" date="2014-11" db="EMBL/GenBank/DDBJ databases">
        <title>Genetic blueprint of the zoonotic pathogen Toxocara canis.</title>
        <authorList>
            <person name="Zhu X.-Q."/>
            <person name="Korhonen P.K."/>
            <person name="Cai H."/>
            <person name="Young N.D."/>
            <person name="Nejsum P."/>
            <person name="von Samson-Himmelstjerna G."/>
            <person name="Boag P.R."/>
            <person name="Tan P."/>
            <person name="Li Q."/>
            <person name="Min J."/>
            <person name="Yang Y."/>
            <person name="Wang X."/>
            <person name="Fang X."/>
            <person name="Hall R.S."/>
            <person name="Hofmann A."/>
            <person name="Sternberg P.W."/>
            <person name="Jex A.R."/>
            <person name="Gasser R.B."/>
        </authorList>
    </citation>
    <scope>NUCLEOTIDE SEQUENCE [LARGE SCALE GENOMIC DNA]</scope>
    <source>
        <strain evidence="1">PN_DK_2014</strain>
    </source>
</reference>
<accession>A0A0B2VRZ8</accession>